<dbReference type="EMBL" id="VBOY01000108">
    <property type="protein sequence ID" value="TMQ63498.1"/>
    <property type="molecule type" value="Genomic_DNA"/>
</dbReference>
<keyword evidence="1" id="KW-0802">TPR repeat</keyword>
<sequence length="220" mass="23436">MWPSRAAREVRVNRIRPILITGVATVVLAVQGLASMGGGSKPEPPPSQPSTPQPNAPPSATSGARQEAEGIYSIAYEEVAKAKKDLADGKAKNAVKKFRRALDRGERATALDSTYHEAWNLVGYCARKLGNYDKAFAAYEKCLSLKPDYAPAREYLGEAWLEKNDPAKAREQLARLEQDGAGEDAKTLRDAIQAYEAAHPAAAPAAADSAASDSSAGGNR</sequence>
<dbReference type="PROSITE" id="PS50005">
    <property type="entry name" value="TPR"/>
    <property type="match status" value="1"/>
</dbReference>
<comment type="caution">
    <text evidence="3">The sequence shown here is derived from an EMBL/GenBank/DDBJ whole genome shotgun (WGS) entry which is preliminary data.</text>
</comment>
<gene>
    <name evidence="3" type="ORF">E6K78_10570</name>
</gene>
<evidence type="ECO:0000256" key="2">
    <source>
        <dbReference type="SAM" id="MobiDB-lite"/>
    </source>
</evidence>
<feature type="compositionally biased region" description="Pro residues" evidence="2">
    <location>
        <begin position="42"/>
        <end position="57"/>
    </location>
</feature>
<organism evidence="3 4">
    <name type="scientific">Eiseniibacteriota bacterium</name>
    <dbReference type="NCBI Taxonomy" id="2212470"/>
    <lineage>
        <taxon>Bacteria</taxon>
        <taxon>Candidatus Eiseniibacteriota</taxon>
    </lineage>
</organism>
<reference evidence="3 4" key="1">
    <citation type="journal article" date="2019" name="Nat. Microbiol.">
        <title>Mediterranean grassland soil C-N compound turnover is dependent on rainfall and depth, and is mediated by genomically divergent microorganisms.</title>
        <authorList>
            <person name="Diamond S."/>
            <person name="Andeer P.F."/>
            <person name="Li Z."/>
            <person name="Crits-Christoph A."/>
            <person name="Burstein D."/>
            <person name="Anantharaman K."/>
            <person name="Lane K.R."/>
            <person name="Thomas B.C."/>
            <person name="Pan C."/>
            <person name="Northen T.R."/>
            <person name="Banfield J.F."/>
        </authorList>
    </citation>
    <scope>NUCLEOTIDE SEQUENCE [LARGE SCALE GENOMIC DNA]</scope>
    <source>
        <strain evidence="3">WS_8</strain>
    </source>
</reference>
<name>A0A538TIP4_UNCEI</name>
<dbReference type="SMART" id="SM00028">
    <property type="entry name" value="TPR"/>
    <property type="match status" value="1"/>
</dbReference>
<evidence type="ECO:0000313" key="4">
    <source>
        <dbReference type="Proteomes" id="UP000316609"/>
    </source>
</evidence>
<feature type="region of interest" description="Disordered" evidence="2">
    <location>
        <begin position="199"/>
        <end position="220"/>
    </location>
</feature>
<dbReference type="SUPFAM" id="SSF48452">
    <property type="entry name" value="TPR-like"/>
    <property type="match status" value="1"/>
</dbReference>
<dbReference type="Gene3D" id="1.25.40.10">
    <property type="entry name" value="Tetratricopeptide repeat domain"/>
    <property type="match status" value="1"/>
</dbReference>
<feature type="region of interest" description="Disordered" evidence="2">
    <location>
        <begin position="36"/>
        <end position="67"/>
    </location>
</feature>
<proteinExistence type="predicted"/>
<dbReference type="Pfam" id="PF14559">
    <property type="entry name" value="TPR_19"/>
    <property type="match status" value="1"/>
</dbReference>
<accession>A0A538TIP4</accession>
<dbReference type="Proteomes" id="UP000316609">
    <property type="component" value="Unassembled WGS sequence"/>
</dbReference>
<protein>
    <submittedName>
        <fullName evidence="3">Tetratricopeptide repeat protein</fullName>
    </submittedName>
</protein>
<dbReference type="AlphaFoldDB" id="A0A538TIP4"/>
<evidence type="ECO:0000313" key="3">
    <source>
        <dbReference type="EMBL" id="TMQ63498.1"/>
    </source>
</evidence>
<feature type="repeat" description="TPR" evidence="1">
    <location>
        <begin position="116"/>
        <end position="149"/>
    </location>
</feature>
<dbReference type="InterPro" id="IPR011990">
    <property type="entry name" value="TPR-like_helical_dom_sf"/>
</dbReference>
<evidence type="ECO:0000256" key="1">
    <source>
        <dbReference type="PROSITE-ProRule" id="PRU00339"/>
    </source>
</evidence>
<dbReference type="InterPro" id="IPR019734">
    <property type="entry name" value="TPR_rpt"/>
</dbReference>